<proteinExistence type="predicted"/>
<dbReference type="OrthoDB" id="6455461at2"/>
<accession>A0A1J0E675</accession>
<organism evidence="1 2">
    <name type="scientific">Providencia rettgeri</name>
    <dbReference type="NCBI Taxonomy" id="587"/>
    <lineage>
        <taxon>Bacteria</taxon>
        <taxon>Pseudomonadati</taxon>
        <taxon>Pseudomonadota</taxon>
        <taxon>Gammaproteobacteria</taxon>
        <taxon>Enterobacterales</taxon>
        <taxon>Morganellaceae</taxon>
        <taxon>Providencia</taxon>
    </lineage>
</organism>
<dbReference type="PROSITE" id="PS51257">
    <property type="entry name" value="PROKAR_LIPOPROTEIN"/>
    <property type="match status" value="1"/>
</dbReference>
<dbReference type="RefSeq" id="WP_048606812.1">
    <property type="nucleotide sequence ID" value="NZ_ABEXNG020000022.1"/>
</dbReference>
<sequence length="165" mass="18389">MKKILVAMAFTALLVGCDSKPDAPFGLTWGQSMESINFVKDGNCETKENITTCKFENQKPFNQWSYSNELTFDKGALVKVISTFAGIDGRNPSFQNFNEKLNIEADFLQKNGFNADLITKIKQNCQNSEACDKTSERFTTPIGNISIWLTTKSTHNPIGVVTFTP</sequence>
<evidence type="ECO:0000313" key="2">
    <source>
        <dbReference type="Proteomes" id="UP000824410"/>
    </source>
</evidence>
<dbReference type="EMBL" id="SHDO01000010">
    <property type="protein sequence ID" value="MBX6980535.1"/>
    <property type="molecule type" value="Genomic_DNA"/>
</dbReference>
<reference evidence="1" key="1">
    <citation type="submission" date="2019-02" db="EMBL/GenBank/DDBJ databases">
        <title>Genomic characterization of isolates from hospital effluents in KZN, South Africa.</title>
        <authorList>
            <person name="Ntshobeni N."/>
            <person name="Allam M."/>
            <person name="Ismail A."/>
            <person name="Amoako D."/>
            <person name="Essack S."/>
            <person name="Chenia H."/>
        </authorList>
    </citation>
    <scope>NUCLEOTIDE SEQUENCE</scope>
    <source>
        <strain evidence="1">AFE97_S1</strain>
    </source>
</reference>
<gene>
    <name evidence="1" type="ORF">EX242_09700</name>
</gene>
<comment type="caution">
    <text evidence="1">The sequence shown here is derived from an EMBL/GenBank/DDBJ whole genome shotgun (WGS) entry which is preliminary data.</text>
</comment>
<evidence type="ECO:0008006" key="3">
    <source>
        <dbReference type="Google" id="ProtNLM"/>
    </source>
</evidence>
<dbReference type="Proteomes" id="UP000824410">
    <property type="component" value="Unassembled WGS sequence"/>
</dbReference>
<evidence type="ECO:0000313" key="1">
    <source>
        <dbReference type="EMBL" id="MBX6980535.1"/>
    </source>
</evidence>
<dbReference type="KEGG" id="prg:RB151_015330"/>
<protein>
    <recommendedName>
        <fullName evidence="3">Lipoprotein</fullName>
    </recommendedName>
</protein>
<name>A0A1J0E675_PRORE</name>
<dbReference type="AlphaFoldDB" id="A0A1J0E675"/>